<organism evidence="1 2">
    <name type="scientific">Candidatus Chloroploca asiatica</name>
    <dbReference type="NCBI Taxonomy" id="1506545"/>
    <lineage>
        <taxon>Bacteria</taxon>
        <taxon>Bacillati</taxon>
        <taxon>Chloroflexota</taxon>
        <taxon>Chloroflexia</taxon>
        <taxon>Chloroflexales</taxon>
        <taxon>Chloroflexineae</taxon>
        <taxon>Oscillochloridaceae</taxon>
        <taxon>Candidatus Chloroploca</taxon>
    </lineage>
</organism>
<sequence>MRERTGLVQPAGLPIPAADRSADGALVRRWSLATGLATPASELPANTTIFIYLRLLDGAGNPSERVLTQQITLPTVTLPTVMLPLVRR</sequence>
<evidence type="ECO:0000313" key="1">
    <source>
        <dbReference type="EMBL" id="PDV96732.1"/>
    </source>
</evidence>
<keyword evidence="2" id="KW-1185">Reference proteome</keyword>
<proteinExistence type="predicted"/>
<gene>
    <name evidence="1" type="ORF">A9Q02_05765</name>
</gene>
<evidence type="ECO:0000313" key="2">
    <source>
        <dbReference type="Proteomes" id="UP000220922"/>
    </source>
</evidence>
<dbReference type="RefSeq" id="WP_097655117.1">
    <property type="nucleotide sequence ID" value="NZ_LYXE01000182.1"/>
</dbReference>
<reference evidence="1 2" key="1">
    <citation type="submission" date="2016-05" db="EMBL/GenBank/DDBJ databases">
        <authorList>
            <person name="Lavstsen T."/>
            <person name="Jespersen J.S."/>
        </authorList>
    </citation>
    <scope>NUCLEOTIDE SEQUENCE [LARGE SCALE GENOMIC DNA]</scope>
    <source>
        <strain evidence="1 2">B7-9</strain>
    </source>
</reference>
<dbReference type="AlphaFoldDB" id="A0A2H3KSB0"/>
<comment type="caution">
    <text evidence="1">The sequence shown here is derived from an EMBL/GenBank/DDBJ whole genome shotgun (WGS) entry which is preliminary data.</text>
</comment>
<dbReference type="EMBL" id="LYXE01000182">
    <property type="protein sequence ID" value="PDV96732.1"/>
    <property type="molecule type" value="Genomic_DNA"/>
</dbReference>
<dbReference type="Proteomes" id="UP000220922">
    <property type="component" value="Unassembled WGS sequence"/>
</dbReference>
<name>A0A2H3KSB0_9CHLR</name>
<accession>A0A2H3KSB0</accession>
<protein>
    <submittedName>
        <fullName evidence="1">Uncharacterized protein</fullName>
    </submittedName>
</protein>